<sequence>MAAAARALRRASRTVILAAGSRSRMALATAEKRGAPMPFSQRFIASECAAEPVSELNEAEFHGIADDLLEDLEGRLDALDDFLDDAELTNSQGVLTASLGDKGTYVLNKQTPNRQVWWSSPVSGPKRFYWNAEEKKWMGTRDGSELVSLLRRELKQLLGSEFEL</sequence>
<dbReference type="Gene3D" id="3.30.920.10">
    <property type="entry name" value="Frataxin/CyaY"/>
    <property type="match status" value="1"/>
</dbReference>
<keyword evidence="4" id="KW-0409">Iron storage</keyword>
<dbReference type="NCBIfam" id="TIGR03422">
    <property type="entry name" value="mito_frataxin"/>
    <property type="match status" value="1"/>
</dbReference>
<dbReference type="PANTHER" id="PTHR16821:SF2">
    <property type="entry name" value="FRATAXIN, MITOCHONDRIAL"/>
    <property type="match status" value="1"/>
</dbReference>
<dbReference type="InterPro" id="IPR017789">
    <property type="entry name" value="Frataxin"/>
</dbReference>
<dbReference type="EMBL" id="HBET01000916">
    <property type="protein sequence ID" value="CAD8556315.1"/>
    <property type="molecule type" value="Transcribed_RNA"/>
</dbReference>
<keyword evidence="6" id="KW-0410">Iron transport</keyword>
<evidence type="ECO:0000256" key="1">
    <source>
        <dbReference type="ARBA" id="ARBA00004173"/>
    </source>
</evidence>
<dbReference type="AlphaFoldDB" id="A0A6U1KA75"/>
<evidence type="ECO:0000313" key="13">
    <source>
        <dbReference type="EMBL" id="CAD8556315.1"/>
    </source>
</evidence>
<dbReference type="PROSITE" id="PS50810">
    <property type="entry name" value="FRATAXIN_2"/>
    <property type="match status" value="1"/>
</dbReference>
<keyword evidence="11" id="KW-0496">Mitochondrion</keyword>
<dbReference type="GO" id="GO:0006879">
    <property type="term" value="P:intracellular iron ion homeostasis"/>
    <property type="evidence" value="ECO:0007669"/>
    <property type="project" value="UniProtKB-KW"/>
</dbReference>
<evidence type="ECO:0000256" key="3">
    <source>
        <dbReference type="ARBA" id="ARBA00013107"/>
    </source>
</evidence>
<proteinExistence type="inferred from homology"/>
<protein>
    <recommendedName>
        <fullName evidence="3">ferroxidase</fullName>
        <ecNumber evidence="3">1.16.3.1</ecNumber>
    </recommendedName>
</protein>
<evidence type="ECO:0000256" key="2">
    <source>
        <dbReference type="ARBA" id="ARBA00008183"/>
    </source>
</evidence>
<dbReference type="GO" id="GO:0006826">
    <property type="term" value="P:iron ion transport"/>
    <property type="evidence" value="ECO:0007669"/>
    <property type="project" value="UniProtKB-KW"/>
</dbReference>
<evidence type="ECO:0000256" key="4">
    <source>
        <dbReference type="ARBA" id="ARBA00022434"/>
    </source>
</evidence>
<reference evidence="14" key="1">
    <citation type="submission" date="2021-01" db="EMBL/GenBank/DDBJ databases">
        <authorList>
            <person name="Corre E."/>
            <person name="Pelletier E."/>
            <person name="Niang G."/>
            <person name="Scheremetjew M."/>
            <person name="Finn R."/>
            <person name="Kale V."/>
            <person name="Holt S."/>
            <person name="Cochrane G."/>
            <person name="Meng A."/>
            <person name="Brown T."/>
            <person name="Cohen L."/>
        </authorList>
    </citation>
    <scope>NUCLEOTIDE SEQUENCE</scope>
    <source>
        <strain evidence="14">E4-10</strain>
    </source>
</reference>
<dbReference type="GO" id="GO:0051537">
    <property type="term" value="F:2 iron, 2 sulfur cluster binding"/>
    <property type="evidence" value="ECO:0007669"/>
    <property type="project" value="TreeGrafter"/>
</dbReference>
<dbReference type="PROSITE" id="PS01344">
    <property type="entry name" value="FRATAXIN_1"/>
    <property type="match status" value="1"/>
</dbReference>
<comment type="subcellular location">
    <subcellularLocation>
        <location evidence="1">Mitochondrion</location>
    </subcellularLocation>
</comment>
<keyword evidence="7" id="KW-0809">Transit peptide</keyword>
<evidence type="ECO:0000313" key="14">
    <source>
        <dbReference type="EMBL" id="CAD8556316.1"/>
    </source>
</evidence>
<evidence type="ECO:0000256" key="12">
    <source>
        <dbReference type="ARBA" id="ARBA00047990"/>
    </source>
</evidence>
<keyword evidence="9" id="KW-0408">Iron</keyword>
<accession>A0A6U1KA75</accession>
<evidence type="ECO:0000256" key="10">
    <source>
        <dbReference type="ARBA" id="ARBA00023065"/>
    </source>
</evidence>
<dbReference type="GO" id="GO:0005739">
    <property type="term" value="C:mitochondrion"/>
    <property type="evidence" value="ECO:0007669"/>
    <property type="project" value="UniProtKB-SubCell"/>
</dbReference>
<dbReference type="Pfam" id="PF01491">
    <property type="entry name" value="Frataxin_Cyay"/>
    <property type="match status" value="1"/>
</dbReference>
<evidence type="ECO:0000256" key="5">
    <source>
        <dbReference type="ARBA" id="ARBA00022448"/>
    </source>
</evidence>
<evidence type="ECO:0000256" key="11">
    <source>
        <dbReference type="ARBA" id="ARBA00023128"/>
    </source>
</evidence>
<comment type="catalytic activity">
    <reaction evidence="12">
        <text>4 Fe(2+) + O2 + 4 H(+) = 4 Fe(3+) + 2 H2O</text>
        <dbReference type="Rhea" id="RHEA:11148"/>
        <dbReference type="ChEBI" id="CHEBI:15377"/>
        <dbReference type="ChEBI" id="CHEBI:15378"/>
        <dbReference type="ChEBI" id="CHEBI:15379"/>
        <dbReference type="ChEBI" id="CHEBI:29033"/>
        <dbReference type="ChEBI" id="CHEBI:29034"/>
        <dbReference type="EC" id="1.16.3.1"/>
    </reaction>
</comment>
<evidence type="ECO:0000256" key="6">
    <source>
        <dbReference type="ARBA" id="ARBA00022496"/>
    </source>
</evidence>
<keyword evidence="10" id="KW-0406">Ion transport</keyword>
<comment type="similarity">
    <text evidence="2">Belongs to the frataxin family.</text>
</comment>
<dbReference type="GO" id="GO:0016226">
    <property type="term" value="P:iron-sulfur cluster assembly"/>
    <property type="evidence" value="ECO:0007669"/>
    <property type="project" value="InterPro"/>
</dbReference>
<evidence type="ECO:0000256" key="7">
    <source>
        <dbReference type="ARBA" id="ARBA00022946"/>
    </source>
</evidence>
<evidence type="ECO:0000256" key="8">
    <source>
        <dbReference type="ARBA" id="ARBA00023002"/>
    </source>
</evidence>
<evidence type="ECO:0000256" key="9">
    <source>
        <dbReference type="ARBA" id="ARBA00023004"/>
    </source>
</evidence>
<keyword evidence="8" id="KW-0560">Oxidoreductase</keyword>
<dbReference type="SMART" id="SM01219">
    <property type="entry name" value="Frataxin_Cyay"/>
    <property type="match status" value="1"/>
</dbReference>
<dbReference type="GO" id="GO:0008199">
    <property type="term" value="F:ferric iron binding"/>
    <property type="evidence" value="ECO:0007669"/>
    <property type="project" value="InterPro"/>
</dbReference>
<dbReference type="GO" id="GO:0004322">
    <property type="term" value="F:ferroxidase activity"/>
    <property type="evidence" value="ECO:0007669"/>
    <property type="project" value="UniProtKB-EC"/>
</dbReference>
<dbReference type="SUPFAM" id="SSF55387">
    <property type="entry name" value="Frataxin/Nqo15-like"/>
    <property type="match status" value="1"/>
</dbReference>
<dbReference type="GO" id="GO:0008198">
    <property type="term" value="F:ferrous iron binding"/>
    <property type="evidence" value="ECO:0007669"/>
    <property type="project" value="TreeGrafter"/>
</dbReference>
<dbReference type="EMBL" id="HBET01000917">
    <property type="protein sequence ID" value="CAD8556316.1"/>
    <property type="molecule type" value="Transcribed_RNA"/>
</dbReference>
<keyword evidence="5" id="KW-0813">Transport</keyword>
<dbReference type="PANTHER" id="PTHR16821">
    <property type="entry name" value="FRATAXIN"/>
    <property type="match status" value="1"/>
</dbReference>
<organism evidence="14">
    <name type="scientific">Cafeteria roenbergensis</name>
    <name type="common">Marine flagellate</name>
    <dbReference type="NCBI Taxonomy" id="33653"/>
    <lineage>
        <taxon>Eukaryota</taxon>
        <taxon>Sar</taxon>
        <taxon>Stramenopiles</taxon>
        <taxon>Bigyra</taxon>
        <taxon>Opalozoa</taxon>
        <taxon>Bicosoecida</taxon>
        <taxon>Cafeteriaceae</taxon>
        <taxon>Cafeteria</taxon>
    </lineage>
</organism>
<dbReference type="InterPro" id="IPR002908">
    <property type="entry name" value="Frataxin/CyaY"/>
</dbReference>
<dbReference type="NCBIfam" id="TIGR03421">
    <property type="entry name" value="FeS_CyaY"/>
    <property type="match status" value="1"/>
</dbReference>
<dbReference type="InterPro" id="IPR036524">
    <property type="entry name" value="Frataxin/CyaY_sf"/>
</dbReference>
<name>A0A6U1KA75_CAFRO</name>
<dbReference type="GO" id="GO:0034986">
    <property type="term" value="F:iron chaperone activity"/>
    <property type="evidence" value="ECO:0007669"/>
    <property type="project" value="TreeGrafter"/>
</dbReference>
<dbReference type="InterPro" id="IPR020895">
    <property type="entry name" value="Frataxin_CS"/>
</dbReference>
<dbReference type="EC" id="1.16.3.1" evidence="3"/>
<gene>
    <name evidence="13" type="ORF">CROE0942_LOCUS648</name>
    <name evidence="14" type="ORF">CROE0942_LOCUS649</name>
</gene>